<dbReference type="SUPFAM" id="SSF52540">
    <property type="entry name" value="P-loop containing nucleoside triphosphate hydrolases"/>
    <property type="match status" value="2"/>
</dbReference>
<dbReference type="InterPro" id="IPR027417">
    <property type="entry name" value="P-loop_NTPase"/>
</dbReference>
<reference evidence="4 5" key="1">
    <citation type="journal article" date="2022" name="Allergy">
        <title>Genome assembly and annotation of Periplaneta americana reveal a comprehensive cockroach allergen profile.</title>
        <authorList>
            <person name="Wang L."/>
            <person name="Xiong Q."/>
            <person name="Saelim N."/>
            <person name="Wang L."/>
            <person name="Nong W."/>
            <person name="Wan A.T."/>
            <person name="Shi M."/>
            <person name="Liu X."/>
            <person name="Cao Q."/>
            <person name="Hui J.H.L."/>
            <person name="Sookrung N."/>
            <person name="Leung T.F."/>
            <person name="Tungtrongchitr A."/>
            <person name="Tsui S.K.W."/>
        </authorList>
    </citation>
    <scope>NUCLEOTIDE SEQUENCE [LARGE SCALE GENOMIC DNA]</scope>
    <source>
        <strain evidence="4">PWHHKU_190912</strain>
    </source>
</reference>
<name>A0ABQ8TSK4_PERAM</name>
<dbReference type="Pfam" id="PF00612">
    <property type="entry name" value="IQ"/>
    <property type="match status" value="4"/>
</dbReference>
<protein>
    <submittedName>
        <fullName evidence="4">Uncharacterized protein</fullName>
    </submittedName>
</protein>
<comment type="function">
    <text evidence="2">May be involved in cooperative interactions with calmodulins or calmodulin-like proteins. Recruits calmodulin proteins to microtubules, thus being a potential scaffold in cellular signaling and trafficking. May associate with nucleic acids and regulate gene expression at the transcriptional or post-transcriptional level.</text>
</comment>
<sequence>MAGLCEGGNEPSGSLKAICAQHHVVHASSPPLLDDVTPAAGNHQEADVTGPGEMEEEAAATKIQASYRGFKARKDLQTANSAASKIQAGFRGYQVRKQMRENGDPRPEDGEGEGEAPLPAGEEEERSATKIQAGIRGYLVRKRRQEEREAAVKIQASFRGYKARRDVKALKEQKQTQDK</sequence>
<comment type="caution">
    <text evidence="4">The sequence shown here is derived from an EMBL/GenBank/DDBJ whole genome shotgun (WGS) entry which is preliminary data.</text>
</comment>
<feature type="compositionally biased region" description="Basic and acidic residues" evidence="3">
    <location>
        <begin position="98"/>
        <end position="109"/>
    </location>
</feature>
<evidence type="ECO:0000256" key="2">
    <source>
        <dbReference type="ARBA" id="ARBA00045534"/>
    </source>
</evidence>
<evidence type="ECO:0000313" key="5">
    <source>
        <dbReference type="Proteomes" id="UP001148838"/>
    </source>
</evidence>
<keyword evidence="5" id="KW-1185">Reference proteome</keyword>
<dbReference type="PANTHER" id="PTHR32295:SF6">
    <property type="entry name" value="PROTEIN IQ-DOMAIN 18"/>
    <property type="match status" value="1"/>
</dbReference>
<evidence type="ECO:0000313" key="4">
    <source>
        <dbReference type="EMBL" id="KAJ4448305.1"/>
    </source>
</evidence>
<proteinExistence type="inferred from homology"/>
<evidence type="ECO:0000256" key="1">
    <source>
        <dbReference type="ARBA" id="ARBA00024341"/>
    </source>
</evidence>
<accession>A0ABQ8TSK4</accession>
<dbReference type="CDD" id="cd23767">
    <property type="entry name" value="IQCD"/>
    <property type="match status" value="3"/>
</dbReference>
<dbReference type="PROSITE" id="PS50096">
    <property type="entry name" value="IQ"/>
    <property type="match status" value="4"/>
</dbReference>
<organism evidence="4 5">
    <name type="scientific">Periplaneta americana</name>
    <name type="common">American cockroach</name>
    <name type="synonym">Blatta americana</name>
    <dbReference type="NCBI Taxonomy" id="6978"/>
    <lineage>
        <taxon>Eukaryota</taxon>
        <taxon>Metazoa</taxon>
        <taxon>Ecdysozoa</taxon>
        <taxon>Arthropoda</taxon>
        <taxon>Hexapoda</taxon>
        <taxon>Insecta</taxon>
        <taxon>Pterygota</taxon>
        <taxon>Neoptera</taxon>
        <taxon>Polyneoptera</taxon>
        <taxon>Dictyoptera</taxon>
        <taxon>Blattodea</taxon>
        <taxon>Blattoidea</taxon>
        <taxon>Blattidae</taxon>
        <taxon>Blattinae</taxon>
        <taxon>Periplaneta</taxon>
    </lineage>
</organism>
<dbReference type="SMART" id="SM00015">
    <property type="entry name" value="IQ"/>
    <property type="match status" value="4"/>
</dbReference>
<dbReference type="InterPro" id="IPR000048">
    <property type="entry name" value="IQ_motif_EF-hand-BS"/>
</dbReference>
<feature type="region of interest" description="Disordered" evidence="3">
    <location>
        <begin position="90"/>
        <end position="133"/>
    </location>
</feature>
<evidence type="ECO:0000256" key="3">
    <source>
        <dbReference type="SAM" id="MobiDB-lite"/>
    </source>
</evidence>
<comment type="similarity">
    <text evidence="1">Belongs to the IQD family.</text>
</comment>
<dbReference type="Proteomes" id="UP001148838">
    <property type="component" value="Unassembled WGS sequence"/>
</dbReference>
<gene>
    <name evidence="4" type="ORF">ANN_10320</name>
</gene>
<feature type="region of interest" description="Disordered" evidence="3">
    <location>
        <begin position="30"/>
        <end position="59"/>
    </location>
</feature>
<dbReference type="EMBL" id="JAJSOF020000005">
    <property type="protein sequence ID" value="KAJ4448305.1"/>
    <property type="molecule type" value="Genomic_DNA"/>
</dbReference>
<dbReference type="Gene3D" id="1.20.5.190">
    <property type="match status" value="2"/>
</dbReference>
<dbReference type="PANTHER" id="PTHR32295">
    <property type="entry name" value="IQ-DOMAIN 5-RELATED"/>
    <property type="match status" value="1"/>
</dbReference>